<feature type="domain" description="Carbohydrate kinase FGGY N-terminal" evidence="6">
    <location>
        <begin position="16"/>
        <end position="277"/>
    </location>
</feature>
<organism evidence="8 9">
    <name type="scientific">Porites evermanni</name>
    <dbReference type="NCBI Taxonomy" id="104178"/>
    <lineage>
        <taxon>Eukaryota</taxon>
        <taxon>Metazoa</taxon>
        <taxon>Cnidaria</taxon>
        <taxon>Anthozoa</taxon>
        <taxon>Hexacorallia</taxon>
        <taxon>Scleractinia</taxon>
        <taxon>Fungiina</taxon>
        <taxon>Poritidae</taxon>
        <taxon>Porites</taxon>
    </lineage>
</organism>
<sequence>MASSGETKKHRSPVNIISVDIGTTTISCHHFDQSGISVYQTSREVKLLHPQPGWVEIDPQVLWEQFVDVITEVLEASNLHAEDVTALGISTMRGTFITWDRQTGRPYHNFITWQDLRSHNYVESWNKSLTLKSLNVGSKFLHMISRQKKYLAGSVISFSTQHTSIRLHWLLKSHPELAKKADVGVLAFGTIDSWLVWKLTRGQLHVTDYSNASSTGMFDPFVMEWSSIMTSLLGVPLSILPRIVDTSGRICESHKDIFGAPIPVRSLVADQQAAVFGQCCFDVGDVNCTMGTGSFIDINTGSYPHASVAGLYPLVGWKIGGETVYLAEGNAAGCGTAMEWARQMGFYDDVSLTSDTAFSVDSSEGVYFVPAFNGLQAPINDNKACVSLMGIKSTTKKAHIVRAILESIAYRFTQLYETVVDETHIPLMSSIKVGGGISNNDFVLEIMSSLTCQTIDRPSQTDMSTLGAAFLAGLAAGVWKSRDELKAIRCSQALFQPKTSIRERFLKTFDEWKEALHRSKNWYKWE</sequence>
<evidence type="ECO:0000256" key="5">
    <source>
        <dbReference type="ARBA" id="ARBA00022840"/>
    </source>
</evidence>
<dbReference type="PANTHER" id="PTHR10196:SF68">
    <property type="entry name" value="GLYCEROL KINASE 5-RELATED"/>
    <property type="match status" value="1"/>
</dbReference>
<keyword evidence="2" id="KW-0808">Transferase</keyword>
<dbReference type="InterPro" id="IPR000577">
    <property type="entry name" value="Carb_kinase_FGGY"/>
</dbReference>
<dbReference type="InterPro" id="IPR018484">
    <property type="entry name" value="FGGY_N"/>
</dbReference>
<dbReference type="Gene3D" id="3.30.420.40">
    <property type="match status" value="2"/>
</dbReference>
<dbReference type="SUPFAM" id="SSF53067">
    <property type="entry name" value="Actin-like ATPase domain"/>
    <property type="match status" value="2"/>
</dbReference>
<dbReference type="CDD" id="cd07793">
    <property type="entry name" value="ASKHA_NBD_FGGY_GK5-like"/>
    <property type="match status" value="1"/>
</dbReference>
<evidence type="ECO:0000259" key="7">
    <source>
        <dbReference type="Pfam" id="PF02782"/>
    </source>
</evidence>
<comment type="caution">
    <text evidence="8">The sequence shown here is derived from an EMBL/GenBank/DDBJ whole genome shotgun (WGS) entry which is preliminary data.</text>
</comment>
<name>A0ABN8MN25_9CNID</name>
<dbReference type="InterPro" id="IPR018485">
    <property type="entry name" value="FGGY_C"/>
</dbReference>
<feature type="domain" description="Carbohydrate kinase FGGY C-terminal" evidence="7">
    <location>
        <begin position="287"/>
        <end position="476"/>
    </location>
</feature>
<accession>A0ABN8MN25</accession>
<evidence type="ECO:0000259" key="6">
    <source>
        <dbReference type="Pfam" id="PF00370"/>
    </source>
</evidence>
<proteinExistence type="inferred from homology"/>
<keyword evidence="3" id="KW-0547">Nucleotide-binding</keyword>
<protein>
    <recommendedName>
        <fullName evidence="10">Glycerol kinase</fullName>
    </recommendedName>
</protein>
<keyword evidence="5" id="KW-0067">ATP-binding</keyword>
<evidence type="ECO:0000313" key="8">
    <source>
        <dbReference type="EMBL" id="CAH3030286.1"/>
    </source>
</evidence>
<evidence type="ECO:0008006" key="10">
    <source>
        <dbReference type="Google" id="ProtNLM"/>
    </source>
</evidence>
<keyword evidence="9" id="KW-1185">Reference proteome</keyword>
<dbReference type="InterPro" id="IPR043129">
    <property type="entry name" value="ATPase_NBD"/>
</dbReference>
<dbReference type="PANTHER" id="PTHR10196">
    <property type="entry name" value="SUGAR KINASE"/>
    <property type="match status" value="1"/>
</dbReference>
<dbReference type="InterPro" id="IPR037444">
    <property type="entry name" value="GK5"/>
</dbReference>
<comment type="similarity">
    <text evidence="1">Belongs to the FGGY kinase family.</text>
</comment>
<evidence type="ECO:0000256" key="1">
    <source>
        <dbReference type="ARBA" id="ARBA00009156"/>
    </source>
</evidence>
<evidence type="ECO:0000256" key="3">
    <source>
        <dbReference type="ARBA" id="ARBA00022741"/>
    </source>
</evidence>
<dbReference type="Pfam" id="PF00370">
    <property type="entry name" value="FGGY_N"/>
    <property type="match status" value="1"/>
</dbReference>
<keyword evidence="4" id="KW-0418">Kinase</keyword>
<gene>
    <name evidence="8" type="ORF">PEVE_00037725</name>
</gene>
<evidence type="ECO:0000313" key="9">
    <source>
        <dbReference type="Proteomes" id="UP001159427"/>
    </source>
</evidence>
<dbReference type="EMBL" id="CALNXI010000624">
    <property type="protein sequence ID" value="CAH3030286.1"/>
    <property type="molecule type" value="Genomic_DNA"/>
</dbReference>
<evidence type="ECO:0000256" key="4">
    <source>
        <dbReference type="ARBA" id="ARBA00022777"/>
    </source>
</evidence>
<dbReference type="PIRSF" id="PIRSF000538">
    <property type="entry name" value="GlpK"/>
    <property type="match status" value="1"/>
</dbReference>
<dbReference type="Pfam" id="PF02782">
    <property type="entry name" value="FGGY_C"/>
    <property type="match status" value="1"/>
</dbReference>
<reference evidence="8 9" key="1">
    <citation type="submission" date="2022-05" db="EMBL/GenBank/DDBJ databases">
        <authorList>
            <consortium name="Genoscope - CEA"/>
            <person name="William W."/>
        </authorList>
    </citation>
    <scope>NUCLEOTIDE SEQUENCE [LARGE SCALE GENOMIC DNA]</scope>
</reference>
<dbReference type="Proteomes" id="UP001159427">
    <property type="component" value="Unassembled WGS sequence"/>
</dbReference>
<evidence type="ECO:0000256" key="2">
    <source>
        <dbReference type="ARBA" id="ARBA00022679"/>
    </source>
</evidence>